<reference evidence="1 2" key="1">
    <citation type="submission" date="2020-04" db="EMBL/GenBank/DDBJ databases">
        <title>Genome sequencing of novel species.</title>
        <authorList>
            <person name="Heo J."/>
            <person name="Kim S.-J."/>
            <person name="Kim J.-S."/>
            <person name="Hong S.-B."/>
            <person name="Kwon S.-W."/>
        </authorList>
    </citation>
    <scope>NUCLEOTIDE SEQUENCE [LARGE SCALE GENOMIC DNA]</scope>
    <source>
        <strain evidence="1 2">F39-2</strain>
    </source>
</reference>
<evidence type="ECO:0000313" key="2">
    <source>
        <dbReference type="Proteomes" id="UP000503278"/>
    </source>
</evidence>
<dbReference type="Gene3D" id="2.160.20.10">
    <property type="entry name" value="Single-stranded right-handed beta-helix, Pectin lyase-like"/>
    <property type="match status" value="1"/>
</dbReference>
<dbReference type="Proteomes" id="UP000503278">
    <property type="component" value="Chromosome"/>
</dbReference>
<dbReference type="AlphaFoldDB" id="A0A7L5E045"/>
<evidence type="ECO:0008006" key="3">
    <source>
        <dbReference type="Google" id="ProtNLM"/>
    </source>
</evidence>
<proteinExistence type="predicted"/>
<evidence type="ECO:0000313" key="1">
    <source>
        <dbReference type="EMBL" id="QJD96391.1"/>
    </source>
</evidence>
<dbReference type="KEGG" id="mrob:HH214_11195"/>
<dbReference type="SUPFAM" id="SSF51126">
    <property type="entry name" value="Pectin lyase-like"/>
    <property type="match status" value="1"/>
</dbReference>
<dbReference type="InterPro" id="IPR012334">
    <property type="entry name" value="Pectin_lyas_fold"/>
</dbReference>
<sequence length="656" mass="72148">MVTLTSIANLRGYQVTSEPVFVQGYATAADGGEGVFYWDANSSINDNGGTVIQVNSFNGNGRWRRLYSGNINVRWFGAFGTGQNGPVTDDIDAFERATLWMAQTGGVLFIPAGWYTFSRTWNLRPGTYVGETGTILFSSDNFCQAVLGGNYNSAPNNCYNTATDDCYKLAVVSTDNDYINDGQGWPVYKFSDISIHCREQQVNNVIGLHIGACRDSVFKNLGITDCHGVAGLLVKPLHPNSMDVENLKLENIWTVNTTGMLIAAHTKPSGRGSITDMEIYDCQITTVETADTSGNDSSIGPVALRIEADQNNTVFGIKAQRVFLHAKNNTPLVLDNKGGLISACTFTDFTFEQQGLGFNGYAAPGISPIAGLIARGVTNSRFKDIDREIMVGHGLQLESVTNCEFDGFVFKNKATDPTARNFDNKFLRIDKYCENLVFRNITFSEAIEEDFSADADGYSRNRYAVSAYSFYGDDPASNAKIVDKGYNTTFDTPYVQTRTFALNNKGKLLSVNGNGQLNNYAPDSSIICSINNAGNLVLQFPTTPYDWDYRFFTIPLEANFNVKRAGLRLRYKVQQADGNSHIFTEVYGQRKDFPAVAENVFREYAYIAKGNPSNPTYAIGVFGVRSIPTIIEIEDFTIAANALPYAPNLVKTQAVL</sequence>
<protein>
    <recommendedName>
        <fullName evidence="3">Pectate lyase superfamily protein domain-containing protein</fullName>
    </recommendedName>
</protein>
<accession>A0A7L5E045</accession>
<organism evidence="1 2">
    <name type="scientific">Mucilaginibacter robiniae</name>
    <dbReference type="NCBI Taxonomy" id="2728022"/>
    <lineage>
        <taxon>Bacteria</taxon>
        <taxon>Pseudomonadati</taxon>
        <taxon>Bacteroidota</taxon>
        <taxon>Sphingobacteriia</taxon>
        <taxon>Sphingobacteriales</taxon>
        <taxon>Sphingobacteriaceae</taxon>
        <taxon>Mucilaginibacter</taxon>
    </lineage>
</organism>
<keyword evidence="2" id="KW-1185">Reference proteome</keyword>
<dbReference type="EMBL" id="CP051682">
    <property type="protein sequence ID" value="QJD96391.1"/>
    <property type="molecule type" value="Genomic_DNA"/>
</dbReference>
<dbReference type="RefSeq" id="WP_169607687.1">
    <property type="nucleotide sequence ID" value="NZ_CP051682.1"/>
</dbReference>
<gene>
    <name evidence="1" type="ORF">HH214_11195</name>
</gene>
<name>A0A7L5E045_9SPHI</name>
<dbReference type="InterPro" id="IPR011050">
    <property type="entry name" value="Pectin_lyase_fold/virulence"/>
</dbReference>